<sequence>MKSALILTVIGTILLGSASMANAQETQQTAPPSARAKMVEDANMSAQSGTDVSYGGVPDTRSETGGAQTEGVHPPLPPVLSLSPACAGGARCDLFSKH</sequence>
<evidence type="ECO:0000256" key="2">
    <source>
        <dbReference type="SAM" id="SignalP"/>
    </source>
</evidence>
<dbReference type="EMBL" id="JBIYDN010000003">
    <property type="protein sequence ID" value="MFK4441245.1"/>
    <property type="molecule type" value="Genomic_DNA"/>
</dbReference>
<organism evidence="3 4">
    <name type="scientific">Caballeronia udeis</name>
    <dbReference type="NCBI Taxonomy" id="1232866"/>
    <lineage>
        <taxon>Bacteria</taxon>
        <taxon>Pseudomonadati</taxon>
        <taxon>Pseudomonadota</taxon>
        <taxon>Betaproteobacteria</taxon>
        <taxon>Burkholderiales</taxon>
        <taxon>Burkholderiaceae</taxon>
        <taxon>Caballeronia</taxon>
    </lineage>
</organism>
<dbReference type="RefSeq" id="WP_404605007.1">
    <property type="nucleotide sequence ID" value="NZ_JBIYDN010000003.1"/>
</dbReference>
<proteinExistence type="predicted"/>
<feature type="region of interest" description="Disordered" evidence="1">
    <location>
        <begin position="22"/>
        <end position="79"/>
    </location>
</feature>
<reference evidence="3 4" key="1">
    <citation type="submission" date="2024-11" db="EMBL/GenBank/DDBJ databases">
        <title>Using genomics to understand microbial adaptation to soil warming.</title>
        <authorList>
            <person name="Deangelis K.M. PhD."/>
        </authorList>
    </citation>
    <scope>NUCLEOTIDE SEQUENCE [LARGE SCALE GENOMIC DNA]</scope>
    <source>
        <strain evidence="3 4">GAS97</strain>
    </source>
</reference>
<protein>
    <recommendedName>
        <fullName evidence="5">Lipoprotein</fullName>
    </recommendedName>
</protein>
<evidence type="ECO:0000256" key="1">
    <source>
        <dbReference type="SAM" id="MobiDB-lite"/>
    </source>
</evidence>
<feature type="compositionally biased region" description="Polar residues" evidence="1">
    <location>
        <begin position="22"/>
        <end position="31"/>
    </location>
</feature>
<name>A0ABW8MC59_9BURK</name>
<evidence type="ECO:0008006" key="5">
    <source>
        <dbReference type="Google" id="ProtNLM"/>
    </source>
</evidence>
<keyword evidence="4" id="KW-1185">Reference proteome</keyword>
<feature type="chain" id="PRO_5047346138" description="Lipoprotein" evidence="2">
    <location>
        <begin position="24"/>
        <end position="98"/>
    </location>
</feature>
<evidence type="ECO:0000313" key="4">
    <source>
        <dbReference type="Proteomes" id="UP001620514"/>
    </source>
</evidence>
<feature type="signal peptide" evidence="2">
    <location>
        <begin position="1"/>
        <end position="23"/>
    </location>
</feature>
<dbReference type="Proteomes" id="UP001620514">
    <property type="component" value="Unassembled WGS sequence"/>
</dbReference>
<keyword evidence="2" id="KW-0732">Signal</keyword>
<comment type="caution">
    <text evidence="3">The sequence shown here is derived from an EMBL/GenBank/DDBJ whole genome shotgun (WGS) entry which is preliminary data.</text>
</comment>
<evidence type="ECO:0000313" key="3">
    <source>
        <dbReference type="EMBL" id="MFK4441245.1"/>
    </source>
</evidence>
<gene>
    <name evidence="3" type="ORF">ABH943_001256</name>
</gene>
<accession>A0ABW8MC59</accession>